<evidence type="ECO:0000313" key="4">
    <source>
        <dbReference type="Proteomes" id="UP001166286"/>
    </source>
</evidence>
<keyword evidence="2" id="KW-0472">Membrane</keyword>
<dbReference type="AlphaFoldDB" id="A0AA39R247"/>
<protein>
    <recommendedName>
        <fullName evidence="2">NADH dehydrogenase [ubiquinone] 1 alpha subcomplex subunit</fullName>
    </recommendedName>
</protein>
<comment type="function">
    <text evidence="2">Accessory subunit of the mitochondrial membrane respiratory chain NADH dehydrogenase (Complex I), that is believed not to be involved in catalysis. Complex I functions in the transfer of electrons from NADH to the respiratory chain. The immediate electron acceptor for the enzyme is believed to be ubiquinone.</text>
</comment>
<dbReference type="EMBL" id="JAFEKC020000009">
    <property type="protein sequence ID" value="KAK0512641.1"/>
    <property type="molecule type" value="Genomic_DNA"/>
</dbReference>
<accession>A0AA39R247</accession>
<gene>
    <name evidence="3" type="ORF">JMJ35_004658</name>
</gene>
<dbReference type="GO" id="GO:0006979">
    <property type="term" value="P:response to oxidative stress"/>
    <property type="evidence" value="ECO:0007669"/>
    <property type="project" value="TreeGrafter"/>
</dbReference>
<dbReference type="InterPro" id="IPR007763">
    <property type="entry name" value="NDUFA12"/>
</dbReference>
<dbReference type="Proteomes" id="UP001166286">
    <property type="component" value="Unassembled WGS sequence"/>
</dbReference>
<keyword evidence="2" id="KW-0999">Mitochondrion inner membrane</keyword>
<dbReference type="GO" id="GO:0045271">
    <property type="term" value="C:respiratory chain complex I"/>
    <property type="evidence" value="ECO:0007669"/>
    <property type="project" value="InterPro"/>
</dbReference>
<evidence type="ECO:0000313" key="3">
    <source>
        <dbReference type="EMBL" id="KAK0512641.1"/>
    </source>
</evidence>
<sequence length="137" mass="16108">MSTILRTLRNLRQIGIKEYAHQMQYMGDTKAGTYIASDKYGNKYYENQDDELPLRTRWIDYAQSEYDPSQIEPGWHAWMSYMVDKPPTEDAVLKTGQRKWEIPEHRPNLTMTRAAFKTYSTTKPKTNAWAPVAKVRE</sequence>
<evidence type="ECO:0000256" key="1">
    <source>
        <dbReference type="ARBA" id="ARBA00007355"/>
    </source>
</evidence>
<keyword evidence="4" id="KW-1185">Reference proteome</keyword>
<keyword evidence="2" id="KW-0249">Electron transport</keyword>
<comment type="subcellular location">
    <subcellularLocation>
        <location evidence="2">Mitochondrion inner membrane</location>
        <topology evidence="2">Peripheral membrane protein</topology>
        <orientation evidence="2">Matrix side</orientation>
    </subcellularLocation>
</comment>
<dbReference type="PANTHER" id="PTHR12910:SF2">
    <property type="entry name" value="NADH DEHYDROGENASE [UBIQUINONE] 1 ALPHA SUBCOMPLEX SUBUNIT 12"/>
    <property type="match status" value="1"/>
</dbReference>
<comment type="similarity">
    <text evidence="1 2">Belongs to the complex I NDUFA12 subunit family.</text>
</comment>
<keyword evidence="2" id="KW-0496">Mitochondrion</keyword>
<organism evidence="3 4">
    <name type="scientific">Cladonia borealis</name>
    <dbReference type="NCBI Taxonomy" id="184061"/>
    <lineage>
        <taxon>Eukaryota</taxon>
        <taxon>Fungi</taxon>
        <taxon>Dikarya</taxon>
        <taxon>Ascomycota</taxon>
        <taxon>Pezizomycotina</taxon>
        <taxon>Lecanoromycetes</taxon>
        <taxon>OSLEUM clade</taxon>
        <taxon>Lecanoromycetidae</taxon>
        <taxon>Lecanorales</taxon>
        <taxon>Lecanorineae</taxon>
        <taxon>Cladoniaceae</taxon>
        <taxon>Cladonia</taxon>
    </lineage>
</organism>
<reference evidence="3" key="1">
    <citation type="submission" date="2023-03" db="EMBL/GenBank/DDBJ databases">
        <title>Complete genome of Cladonia borealis.</title>
        <authorList>
            <person name="Park H."/>
        </authorList>
    </citation>
    <scope>NUCLEOTIDE SEQUENCE</scope>
    <source>
        <strain evidence="3">ANT050790</strain>
    </source>
</reference>
<keyword evidence="2" id="KW-0679">Respiratory chain</keyword>
<name>A0AA39R247_9LECA</name>
<dbReference type="PANTHER" id="PTHR12910">
    <property type="entry name" value="NADH-UBIQUINONE OXIDOREDUCTASE SUBUNIT B17.2"/>
    <property type="match status" value="1"/>
</dbReference>
<comment type="caution">
    <text evidence="3">The sequence shown here is derived from an EMBL/GenBank/DDBJ whole genome shotgun (WGS) entry which is preliminary data.</text>
</comment>
<evidence type="ECO:0000256" key="2">
    <source>
        <dbReference type="RuleBase" id="RU363103"/>
    </source>
</evidence>
<dbReference type="GO" id="GO:0005743">
    <property type="term" value="C:mitochondrial inner membrane"/>
    <property type="evidence" value="ECO:0007669"/>
    <property type="project" value="UniProtKB-SubCell"/>
</dbReference>
<proteinExistence type="inferred from homology"/>
<dbReference type="Pfam" id="PF05071">
    <property type="entry name" value="NDUFA12"/>
    <property type="match status" value="1"/>
</dbReference>
<keyword evidence="2" id="KW-0813">Transport</keyword>